<sequence>MKQLEDLPGYGVLMKPYEVSEIIGKPETTLTSDRFEGRGLPFVKVGRLVRYRKQDVLDYINANTFSSTAEAKAV</sequence>
<dbReference type="InterPro" id="IPR009061">
    <property type="entry name" value="DNA-bd_dom_put_sf"/>
</dbReference>
<reference evidence="1 2" key="1">
    <citation type="submission" date="2014-03" db="EMBL/GenBank/DDBJ databases">
        <title>Genomics of Bifidobacteria.</title>
        <authorList>
            <person name="Ventura M."/>
            <person name="Milani C."/>
            <person name="Lugli G.A."/>
        </authorList>
    </citation>
    <scope>NUCLEOTIDE SEQUENCE [LARGE SCALE GENOMIC DNA]</scope>
    <source>
        <strain evidence="1 2">LMG 21775</strain>
    </source>
</reference>
<accession>A0A087CGI1</accession>
<keyword evidence="2" id="KW-1185">Reference proteome</keyword>
<protein>
    <submittedName>
        <fullName evidence="1">Phage transcriptional regulator AlpA</fullName>
    </submittedName>
</protein>
<dbReference type="STRING" id="218140.BPSY_1232"/>
<proteinExistence type="predicted"/>
<evidence type="ECO:0000313" key="1">
    <source>
        <dbReference type="EMBL" id="KFI82381.1"/>
    </source>
</evidence>
<comment type="caution">
    <text evidence="1">The sequence shown here is derived from an EMBL/GenBank/DDBJ whole genome shotgun (WGS) entry which is preliminary data.</text>
</comment>
<gene>
    <name evidence="1" type="ORF">BPSY_1232</name>
</gene>
<dbReference type="AlphaFoldDB" id="A0A087CGI1"/>
<organism evidence="1 2">
    <name type="scientific">Bifidobacterium psychraerophilum</name>
    <dbReference type="NCBI Taxonomy" id="218140"/>
    <lineage>
        <taxon>Bacteria</taxon>
        <taxon>Bacillati</taxon>
        <taxon>Actinomycetota</taxon>
        <taxon>Actinomycetes</taxon>
        <taxon>Bifidobacteriales</taxon>
        <taxon>Bifidobacteriaceae</taxon>
        <taxon>Bifidobacterium</taxon>
    </lineage>
</organism>
<name>A0A087CGI1_9BIFI</name>
<evidence type="ECO:0000313" key="2">
    <source>
        <dbReference type="Proteomes" id="UP000029050"/>
    </source>
</evidence>
<dbReference type="Proteomes" id="UP000029050">
    <property type="component" value="Unassembled WGS sequence"/>
</dbReference>
<dbReference type="EMBL" id="JGZI01000009">
    <property type="protein sequence ID" value="KFI82381.1"/>
    <property type="molecule type" value="Genomic_DNA"/>
</dbReference>
<dbReference type="SUPFAM" id="SSF46955">
    <property type="entry name" value="Putative DNA-binding domain"/>
    <property type="match status" value="1"/>
</dbReference>